<reference evidence="1" key="1">
    <citation type="submission" date="2018-05" db="EMBL/GenBank/DDBJ databases">
        <authorList>
            <person name="Lanie J.A."/>
            <person name="Ng W.-L."/>
            <person name="Kazmierczak K.M."/>
            <person name="Andrzejewski T.M."/>
            <person name="Davidsen T.M."/>
            <person name="Wayne K.J."/>
            <person name="Tettelin H."/>
            <person name="Glass J.I."/>
            <person name="Rusch D."/>
            <person name="Podicherti R."/>
            <person name="Tsui H.-C.T."/>
            <person name="Winkler M.E."/>
        </authorList>
    </citation>
    <scope>NUCLEOTIDE SEQUENCE</scope>
</reference>
<proteinExistence type="predicted"/>
<name>A0A382JGJ6_9ZZZZ</name>
<organism evidence="1">
    <name type="scientific">marine metagenome</name>
    <dbReference type="NCBI Taxonomy" id="408172"/>
    <lineage>
        <taxon>unclassified sequences</taxon>
        <taxon>metagenomes</taxon>
        <taxon>ecological metagenomes</taxon>
    </lineage>
</organism>
<gene>
    <name evidence="1" type="ORF">METZ01_LOCUS263326</name>
</gene>
<feature type="non-terminal residue" evidence="1">
    <location>
        <position position="347"/>
    </location>
</feature>
<dbReference type="EMBL" id="UINC01073808">
    <property type="protein sequence ID" value="SVC10472.1"/>
    <property type="molecule type" value="Genomic_DNA"/>
</dbReference>
<evidence type="ECO:0000313" key="1">
    <source>
        <dbReference type="EMBL" id="SVC10472.1"/>
    </source>
</evidence>
<dbReference type="AlphaFoldDB" id="A0A382JGJ6"/>
<protein>
    <recommendedName>
        <fullName evidence="2">Glycosyl hydrolase-like 10 domain-containing protein</fullName>
    </recommendedName>
</protein>
<feature type="non-terminal residue" evidence="1">
    <location>
        <position position="1"/>
    </location>
</feature>
<sequence>AVIKELLFDYDSDGIELNFYTYSPFIGRKEVAEHISTLTNWLNEIRTLAREAAKLQKREKRIFVRIGTSLKGNLSMGHDIETWIKNELVDVLVAMPVKGDFGTDISDLQQIVNLTKHSQTKVIAGIDSVSSEQTPTVQRAAVANVYDAGVKGCMYHRYYPEPNRYPYSAGDTNRLRFLAYPDLIQHMDKTFHMGPGNDRGKSEKIFRVSPQLPQILSLSEQPTPINIYIADDIESKLSMGELWKCELRIMINSLMQNGDVSIVWNDKKIPPEKIRKADWIFQMRPRPDYVRGYRLHVPLEKDFLPKKGENTISISLNSKVPQLVLDIEITDIDIVVEYLPHKNAIRD</sequence>
<evidence type="ECO:0008006" key="2">
    <source>
        <dbReference type="Google" id="ProtNLM"/>
    </source>
</evidence>
<accession>A0A382JGJ6</accession>